<protein>
    <submittedName>
        <fullName evidence="1">Pkr1-domain-containing protein</fullName>
    </submittedName>
</protein>
<proteinExistence type="predicted"/>
<dbReference type="Proteomes" id="UP001497700">
    <property type="component" value="Unassembled WGS sequence"/>
</dbReference>
<keyword evidence="2" id="KW-1185">Reference proteome</keyword>
<organism evidence="1 2">
    <name type="scientific">Hypoxylon rubiginosum</name>
    <dbReference type="NCBI Taxonomy" id="110542"/>
    <lineage>
        <taxon>Eukaryota</taxon>
        <taxon>Fungi</taxon>
        <taxon>Dikarya</taxon>
        <taxon>Ascomycota</taxon>
        <taxon>Pezizomycotina</taxon>
        <taxon>Sordariomycetes</taxon>
        <taxon>Xylariomycetidae</taxon>
        <taxon>Xylariales</taxon>
        <taxon>Hypoxylaceae</taxon>
        <taxon>Hypoxylon</taxon>
    </lineage>
</organism>
<name>A0ACB9ZAB8_9PEZI</name>
<evidence type="ECO:0000313" key="2">
    <source>
        <dbReference type="Proteomes" id="UP001497700"/>
    </source>
</evidence>
<dbReference type="EMBL" id="MU393437">
    <property type="protein sequence ID" value="KAI4868553.1"/>
    <property type="molecule type" value="Genomic_DNA"/>
</dbReference>
<accession>A0ACB9ZAB8</accession>
<sequence length="157" mass="17126">MAGFAQELWESIFTPGTTPTLIVATNVTFACLQLVLLLLLVATYSIHFIILSCLCGGLWWSINWFAAELRIAQAKEAREKARSDQRVAAQASDDSETEVETTLVETGKPASGSTEVEVAEQVGDLKLRAEPSSGSKSSASTEDEWEKVSENENEKDK</sequence>
<comment type="caution">
    <text evidence="1">The sequence shown here is derived from an EMBL/GenBank/DDBJ whole genome shotgun (WGS) entry which is preliminary data.</text>
</comment>
<evidence type="ECO:0000313" key="1">
    <source>
        <dbReference type="EMBL" id="KAI4868553.1"/>
    </source>
</evidence>
<reference evidence="1 2" key="1">
    <citation type="journal article" date="2022" name="New Phytol.">
        <title>Ecological generalism drives hyperdiversity of secondary metabolite gene clusters in xylarialean endophytes.</title>
        <authorList>
            <person name="Franco M.E.E."/>
            <person name="Wisecaver J.H."/>
            <person name="Arnold A.E."/>
            <person name="Ju Y.M."/>
            <person name="Slot J.C."/>
            <person name="Ahrendt S."/>
            <person name="Moore L.P."/>
            <person name="Eastman K.E."/>
            <person name="Scott K."/>
            <person name="Konkel Z."/>
            <person name="Mondo S.J."/>
            <person name="Kuo A."/>
            <person name="Hayes R.D."/>
            <person name="Haridas S."/>
            <person name="Andreopoulos B."/>
            <person name="Riley R."/>
            <person name="LaButti K."/>
            <person name="Pangilinan J."/>
            <person name="Lipzen A."/>
            <person name="Amirebrahimi M."/>
            <person name="Yan J."/>
            <person name="Adam C."/>
            <person name="Keymanesh K."/>
            <person name="Ng V."/>
            <person name="Louie K."/>
            <person name="Northen T."/>
            <person name="Drula E."/>
            <person name="Henrissat B."/>
            <person name="Hsieh H.M."/>
            <person name="Youens-Clark K."/>
            <person name="Lutzoni F."/>
            <person name="Miadlikowska J."/>
            <person name="Eastwood D.C."/>
            <person name="Hamelin R.C."/>
            <person name="Grigoriev I.V."/>
            <person name="U'Ren J.M."/>
        </authorList>
    </citation>
    <scope>NUCLEOTIDE SEQUENCE [LARGE SCALE GENOMIC DNA]</scope>
    <source>
        <strain evidence="1 2">CBS 119005</strain>
    </source>
</reference>
<gene>
    <name evidence="1" type="ORF">F4820DRAFT_409666</name>
</gene>